<dbReference type="InterPro" id="IPR000150">
    <property type="entry name" value="Cof"/>
</dbReference>
<dbReference type="CDD" id="cd07516">
    <property type="entry name" value="HAD_Pase"/>
    <property type="match status" value="1"/>
</dbReference>
<dbReference type="STRING" id="545695.TREAZ_1592"/>
<dbReference type="Proteomes" id="UP000009222">
    <property type="component" value="Chromosome"/>
</dbReference>
<gene>
    <name evidence="1" type="ordered locus">TREAZ_1592</name>
</gene>
<dbReference type="HOGENOM" id="CLU_044146_0_3_12"/>
<dbReference type="FunCoup" id="F5YDW4">
    <property type="interactions" value="71"/>
</dbReference>
<sequence>MRTIRLLALDLDDTLLRSDLSISYHTRNAIKRTESAGVTAVLASGRIPAAMERFSRLLGMHKRPGYLIANNGTVILESHTGNIIHEVRIEPEIALAACDLAAAEGFAVQIYEDDIMYVSRQNEYSNYDQKLTGLRQVVVENFRAMVGQGCYKLLIPGDPMLLAPLESILRTYLGKDITLFTSKPYFLEILPPETNKGTALARVAEIMGIGADEVLAIGDSMNDEAMLRWAGLGVAMANGDDRIKDIADLVTDHSNDDDGVAEIIDKYILGKG</sequence>
<dbReference type="eggNOG" id="COG0561">
    <property type="taxonomic scope" value="Bacteria"/>
</dbReference>
<dbReference type="InParanoid" id="F5YDW4"/>
<dbReference type="SFLD" id="SFLDS00003">
    <property type="entry name" value="Haloacid_Dehalogenase"/>
    <property type="match status" value="1"/>
</dbReference>
<dbReference type="Pfam" id="PF08282">
    <property type="entry name" value="Hydrolase_3"/>
    <property type="match status" value="1"/>
</dbReference>
<dbReference type="PROSITE" id="PS01229">
    <property type="entry name" value="COF_2"/>
    <property type="match status" value="1"/>
</dbReference>
<proteinExistence type="predicted"/>
<dbReference type="RefSeq" id="WP_015710426.1">
    <property type="nucleotide sequence ID" value="NC_015577.1"/>
</dbReference>
<accession>F5YDW4</accession>
<dbReference type="InterPro" id="IPR023214">
    <property type="entry name" value="HAD_sf"/>
</dbReference>
<reference evidence="2" key="1">
    <citation type="submission" date="2009-12" db="EMBL/GenBank/DDBJ databases">
        <title>Complete sequence of Treponema azotonutricium strain ZAS-9.</title>
        <authorList>
            <person name="Tetu S.G."/>
            <person name="Matson E."/>
            <person name="Ren Q."/>
            <person name="Seshadri R."/>
            <person name="Elbourne L."/>
            <person name="Hassan K.A."/>
            <person name="Durkin A."/>
            <person name="Radune D."/>
            <person name="Mohamoud Y."/>
            <person name="Shay R."/>
            <person name="Jin S."/>
            <person name="Zhang X."/>
            <person name="Lucey K."/>
            <person name="Ballor N.R."/>
            <person name="Ottesen E."/>
            <person name="Rosenthal R."/>
            <person name="Allen A."/>
            <person name="Leadbetter J.R."/>
            <person name="Paulsen I.T."/>
        </authorList>
    </citation>
    <scope>NUCLEOTIDE SEQUENCE [LARGE SCALE GENOMIC DNA]</scope>
    <source>
        <strain evidence="2">ATCC BAA-888 / DSM 13862 / ZAS-9</strain>
    </source>
</reference>
<dbReference type="Gene3D" id="3.40.50.1000">
    <property type="entry name" value="HAD superfamily/HAD-like"/>
    <property type="match status" value="1"/>
</dbReference>
<dbReference type="Gene3D" id="3.30.1240.10">
    <property type="match status" value="1"/>
</dbReference>
<dbReference type="InterPro" id="IPR006379">
    <property type="entry name" value="HAD-SF_hydro_IIB"/>
</dbReference>
<dbReference type="AlphaFoldDB" id="F5YDW4"/>
<dbReference type="GO" id="GO:0016791">
    <property type="term" value="F:phosphatase activity"/>
    <property type="evidence" value="ECO:0007669"/>
    <property type="project" value="TreeGrafter"/>
</dbReference>
<dbReference type="OrthoDB" id="9781413at2"/>
<dbReference type="PANTHER" id="PTHR10000:SF8">
    <property type="entry name" value="HAD SUPERFAMILY HYDROLASE-LIKE, TYPE 3"/>
    <property type="match status" value="1"/>
</dbReference>
<dbReference type="NCBIfam" id="TIGR00099">
    <property type="entry name" value="Cof-subfamily"/>
    <property type="match status" value="1"/>
</dbReference>
<name>F5YDW4_LEAAZ</name>
<organism evidence="1 2">
    <name type="scientific">Leadbettera azotonutricia (strain ATCC BAA-888 / DSM 13862 / ZAS-9)</name>
    <name type="common">Treponema azotonutricium</name>
    <dbReference type="NCBI Taxonomy" id="545695"/>
    <lineage>
        <taxon>Bacteria</taxon>
        <taxon>Pseudomonadati</taxon>
        <taxon>Spirochaetota</taxon>
        <taxon>Spirochaetia</taxon>
        <taxon>Spirochaetales</taxon>
        <taxon>Breznakiellaceae</taxon>
        <taxon>Leadbettera</taxon>
    </lineage>
</organism>
<dbReference type="NCBIfam" id="TIGR01484">
    <property type="entry name" value="HAD-SF-IIB"/>
    <property type="match status" value="1"/>
</dbReference>
<dbReference type="KEGG" id="taz:TREAZ_1592"/>
<protein>
    <submittedName>
        <fullName evidence="1">Hydrolase</fullName>
    </submittedName>
</protein>
<keyword evidence="1" id="KW-0378">Hydrolase</keyword>
<dbReference type="PANTHER" id="PTHR10000">
    <property type="entry name" value="PHOSPHOSERINE PHOSPHATASE"/>
    <property type="match status" value="1"/>
</dbReference>
<dbReference type="InterPro" id="IPR036412">
    <property type="entry name" value="HAD-like_sf"/>
</dbReference>
<dbReference type="SFLD" id="SFLDG01140">
    <property type="entry name" value="C2.B:_Phosphomannomutase_and_P"/>
    <property type="match status" value="1"/>
</dbReference>
<keyword evidence="2" id="KW-1185">Reference proteome</keyword>
<dbReference type="GO" id="GO:0000287">
    <property type="term" value="F:magnesium ion binding"/>
    <property type="evidence" value="ECO:0007669"/>
    <property type="project" value="TreeGrafter"/>
</dbReference>
<dbReference type="SUPFAM" id="SSF56784">
    <property type="entry name" value="HAD-like"/>
    <property type="match status" value="1"/>
</dbReference>
<evidence type="ECO:0000313" key="2">
    <source>
        <dbReference type="Proteomes" id="UP000009222"/>
    </source>
</evidence>
<dbReference type="GO" id="GO:0005829">
    <property type="term" value="C:cytosol"/>
    <property type="evidence" value="ECO:0007669"/>
    <property type="project" value="TreeGrafter"/>
</dbReference>
<dbReference type="EMBL" id="CP001841">
    <property type="protein sequence ID" value="AEF83488.1"/>
    <property type="molecule type" value="Genomic_DNA"/>
</dbReference>
<evidence type="ECO:0000313" key="1">
    <source>
        <dbReference type="EMBL" id="AEF83488.1"/>
    </source>
</evidence>
<reference evidence="1 2" key="2">
    <citation type="journal article" date="2011" name="ISME J.">
        <title>RNA-seq reveals cooperative metabolic interactions between two termite-gut spirochete species in co-culture.</title>
        <authorList>
            <person name="Rosenthal A.Z."/>
            <person name="Matson E.G."/>
            <person name="Eldar A."/>
            <person name="Leadbetter J.R."/>
        </authorList>
    </citation>
    <scope>NUCLEOTIDE SEQUENCE [LARGE SCALE GENOMIC DNA]</scope>
    <source>
        <strain evidence="2">ATCC BAA-888 / DSM 13862 / ZAS-9</strain>
    </source>
</reference>